<feature type="compositionally biased region" description="Polar residues" evidence="1">
    <location>
        <begin position="1174"/>
        <end position="1183"/>
    </location>
</feature>
<proteinExistence type="predicted"/>
<keyword evidence="5" id="KW-1185">Reference proteome</keyword>
<protein>
    <recommendedName>
        <fullName evidence="3">DUF6729 domain-containing protein</fullName>
    </recommendedName>
</protein>
<feature type="compositionally biased region" description="Acidic residues" evidence="1">
    <location>
        <begin position="889"/>
        <end position="900"/>
    </location>
</feature>
<dbReference type="PANTHER" id="PTHR24401">
    <property type="entry name" value="SI:CH211-243P7.3-RELATED"/>
    <property type="match status" value="1"/>
</dbReference>
<feature type="compositionally biased region" description="Acidic residues" evidence="1">
    <location>
        <begin position="967"/>
        <end position="981"/>
    </location>
</feature>
<keyword evidence="2" id="KW-0472">Membrane</keyword>
<feature type="compositionally biased region" description="Pro residues" evidence="1">
    <location>
        <begin position="66"/>
        <end position="79"/>
    </location>
</feature>
<keyword evidence="2" id="KW-0812">Transmembrane</keyword>
<feature type="compositionally biased region" description="Low complexity" evidence="1">
    <location>
        <begin position="80"/>
        <end position="89"/>
    </location>
</feature>
<feature type="domain" description="DUF6729" evidence="3">
    <location>
        <begin position="273"/>
        <end position="506"/>
    </location>
</feature>
<keyword evidence="2" id="KW-1133">Transmembrane helix</keyword>
<dbReference type="InParanoid" id="A0A7M7PCH3"/>
<feature type="region of interest" description="Disordered" evidence="1">
    <location>
        <begin position="1070"/>
        <end position="1189"/>
    </location>
</feature>
<dbReference type="RefSeq" id="XP_030849733.1">
    <property type="nucleotide sequence ID" value="XM_030993873.1"/>
</dbReference>
<evidence type="ECO:0000313" key="4">
    <source>
        <dbReference type="EnsemblMetazoa" id="XP_030849733"/>
    </source>
</evidence>
<dbReference type="AlphaFoldDB" id="A0A7M7PCH3"/>
<dbReference type="OMA" id="VCDQSEP"/>
<name>A0A7M7PCH3_STRPU</name>
<feature type="region of interest" description="Disordered" evidence="1">
    <location>
        <begin position="882"/>
        <end position="985"/>
    </location>
</feature>
<evidence type="ECO:0000256" key="2">
    <source>
        <dbReference type="SAM" id="Phobius"/>
    </source>
</evidence>
<feature type="compositionally biased region" description="Low complexity" evidence="1">
    <location>
        <begin position="224"/>
        <end position="233"/>
    </location>
</feature>
<organism evidence="4 5">
    <name type="scientific">Strongylocentrotus purpuratus</name>
    <name type="common">Purple sea urchin</name>
    <dbReference type="NCBI Taxonomy" id="7668"/>
    <lineage>
        <taxon>Eukaryota</taxon>
        <taxon>Metazoa</taxon>
        <taxon>Echinodermata</taxon>
        <taxon>Eleutherozoa</taxon>
        <taxon>Echinozoa</taxon>
        <taxon>Echinoidea</taxon>
        <taxon>Euechinoidea</taxon>
        <taxon>Echinacea</taxon>
        <taxon>Camarodonta</taxon>
        <taxon>Echinidea</taxon>
        <taxon>Strongylocentrotidae</taxon>
        <taxon>Strongylocentrotus</taxon>
    </lineage>
</organism>
<reference evidence="4" key="2">
    <citation type="submission" date="2021-01" db="UniProtKB">
        <authorList>
            <consortium name="EnsemblMetazoa"/>
        </authorList>
    </citation>
    <scope>IDENTIFICATION</scope>
</reference>
<sequence>MKIEHSDRKNKFQSIVLSNFMNRSVFYVISNCLYFPFLFSFLILTATLRKLATMEDLESQTTTQAPVPPATQAPVPPATQAPVTPTTQAPVPPVTQAPVPPATQAPVPPATQAPVPPTTQAPVPPTTQAPVPPATQAPVPPATQAPVPPATQAPVPPVTQAPVPLATQAPVPPVTQAPVPPATQAPVPPATQAPVPPATQAPVPPATQVPVPPATQAPVPPATQAPVPIATQAPVPPATQAPVPPATQAPVPPAIPTLQDKGDNAGYLLTDGWKKSLPKADHRWISRMFFKETAKGKAEMDMSRVKQLWNYPPQPNFAQGQPPKPARYFASRLLMWMPRKLWGLRLVCPHPECNQQELTSAGAYPVVRQVLDVDGFYNLASEYLECRRCHRKVIGWSKAILDQLDTGHRLQFPIVLTYRYACDTKIVAMLRDRTHGNGPFQMMRKVKEAHTTAWLRKVAIYESAVEEFIAASERGLIERPKCEAPPAMHSLPTYRWLLSVYCNDVLERIDEVKAGITSTYGRILKMDSTKKITKKIAGQSSGTASWATNVGNELGQVLMSVMTAAEGMGLDKLTKGIQQRYETAGEPAPELLYVNRGCCGGSSPIFDKWPEMHVRLDISHFMRRLARGCTTNLHQLYPFLMRRLSANIFVWSAKDLDLLVRAKKAELAEKNIICPTDDDIYKRIGRKEMARHCRRTTRGTEETTQLIGDLLASLDGPEGRDTMGVPLFDSDKMWNIWDSQKKHVACLQDPPGVQLYTRTGEVVKGGLTLAVYRCGRGLTSLKSFHLHMNRFIPATSANNVHFQAYLMEGVHRWNCDRAADSIATGRPTHTSYATFHEHDINRRTERLFGTKINPNLVAPQKYTGELIGLEYLFHQTSEVLLPPMHPDEVEGDDDDDDDANDGGSRVGEEVEDPTQPLPELPAPSRQSLGTSRTKPVTPDKAPAPRWRKPSSAPATVSRAPDSPPIAEVDDLPAGDGDEQEDVYAGPQNIVGFDGVQALAEYLVQFRGRESVVSQRQAERMVELWHELDQFDKTTNRPARHQAKLTKGRFKTTRVTMAPVVESTKRYAQQEVQNGRAHNTGDGGVCSAAKTSDQQAPSSPEGEAARHAPATHLGPASHPRGAQHGGAGKDKTSPRTANFHPALFHSTRTLVISARAPHQVHSSRPSPAPQGSVALRSTRSTHSTKFLALS</sequence>
<accession>A0A7M7PCH3</accession>
<dbReference type="EnsemblMetazoa" id="XM_030993873">
    <property type="protein sequence ID" value="XP_030849733"/>
    <property type="gene ID" value="LOC105446676"/>
</dbReference>
<feature type="compositionally biased region" description="Polar residues" evidence="1">
    <location>
        <begin position="1088"/>
        <end position="1097"/>
    </location>
</feature>
<feature type="region of interest" description="Disordered" evidence="1">
    <location>
        <begin position="60"/>
        <end position="259"/>
    </location>
</feature>
<feature type="transmembrane region" description="Helical" evidence="2">
    <location>
        <begin position="20"/>
        <end position="44"/>
    </location>
</feature>
<dbReference type="Proteomes" id="UP000007110">
    <property type="component" value="Unassembled WGS sequence"/>
</dbReference>
<evidence type="ECO:0000256" key="1">
    <source>
        <dbReference type="SAM" id="MobiDB-lite"/>
    </source>
</evidence>
<evidence type="ECO:0000259" key="3">
    <source>
        <dbReference type="Pfam" id="PF20499"/>
    </source>
</evidence>
<feature type="compositionally biased region" description="Low complexity" evidence="1">
    <location>
        <begin position="160"/>
        <end position="169"/>
    </location>
</feature>
<evidence type="ECO:0000313" key="5">
    <source>
        <dbReference type="Proteomes" id="UP000007110"/>
    </source>
</evidence>
<dbReference type="OrthoDB" id="10072098at2759"/>
<dbReference type="GeneID" id="105446676"/>
<feature type="compositionally biased region" description="Polar residues" evidence="1">
    <location>
        <begin position="924"/>
        <end position="934"/>
    </location>
</feature>
<feature type="compositionally biased region" description="Pro residues" evidence="1">
    <location>
        <begin position="90"/>
        <end position="159"/>
    </location>
</feature>
<dbReference type="InterPro" id="IPR046616">
    <property type="entry name" value="DUF6729"/>
</dbReference>
<feature type="compositionally biased region" description="Pro residues" evidence="1">
    <location>
        <begin position="234"/>
        <end position="255"/>
    </location>
</feature>
<dbReference type="KEGG" id="spu:105446676"/>
<feature type="compositionally biased region" description="Pro residues" evidence="1">
    <location>
        <begin position="170"/>
        <end position="223"/>
    </location>
</feature>
<reference evidence="5" key="1">
    <citation type="submission" date="2015-02" db="EMBL/GenBank/DDBJ databases">
        <title>Genome sequencing for Strongylocentrotus purpuratus.</title>
        <authorList>
            <person name="Murali S."/>
            <person name="Liu Y."/>
            <person name="Vee V."/>
            <person name="English A."/>
            <person name="Wang M."/>
            <person name="Skinner E."/>
            <person name="Han Y."/>
            <person name="Muzny D.M."/>
            <person name="Worley K.C."/>
            <person name="Gibbs R.A."/>
        </authorList>
    </citation>
    <scope>NUCLEOTIDE SEQUENCE</scope>
</reference>
<dbReference type="PANTHER" id="PTHR24401:SF29">
    <property type="entry name" value="SI:CH211-243P7.3-RELATED"/>
    <property type="match status" value="1"/>
</dbReference>
<dbReference type="Pfam" id="PF20499">
    <property type="entry name" value="DUF6729"/>
    <property type="match status" value="1"/>
</dbReference>